<reference evidence="2" key="1">
    <citation type="submission" date="2023-08" db="EMBL/GenBank/DDBJ databases">
        <authorList>
            <person name="Audoor S."/>
            <person name="Bilcke G."/>
        </authorList>
    </citation>
    <scope>NUCLEOTIDE SEQUENCE</scope>
</reference>
<keyword evidence="3" id="KW-1185">Reference proteome</keyword>
<proteinExistence type="predicted"/>
<dbReference type="Proteomes" id="UP001295423">
    <property type="component" value="Unassembled WGS sequence"/>
</dbReference>
<organism evidence="2 3">
    <name type="scientific">Cylindrotheca closterium</name>
    <dbReference type="NCBI Taxonomy" id="2856"/>
    <lineage>
        <taxon>Eukaryota</taxon>
        <taxon>Sar</taxon>
        <taxon>Stramenopiles</taxon>
        <taxon>Ochrophyta</taxon>
        <taxon>Bacillariophyta</taxon>
        <taxon>Bacillariophyceae</taxon>
        <taxon>Bacillariophycidae</taxon>
        <taxon>Bacillariales</taxon>
        <taxon>Bacillariaceae</taxon>
        <taxon>Cylindrotheca</taxon>
    </lineage>
</organism>
<evidence type="ECO:0000256" key="1">
    <source>
        <dbReference type="SAM" id="MobiDB-lite"/>
    </source>
</evidence>
<feature type="compositionally biased region" description="Polar residues" evidence="1">
    <location>
        <begin position="198"/>
        <end position="208"/>
    </location>
</feature>
<evidence type="ECO:0000313" key="3">
    <source>
        <dbReference type="Proteomes" id="UP001295423"/>
    </source>
</evidence>
<feature type="region of interest" description="Disordered" evidence="1">
    <location>
        <begin position="62"/>
        <end position="95"/>
    </location>
</feature>
<comment type="caution">
    <text evidence="2">The sequence shown here is derived from an EMBL/GenBank/DDBJ whole genome shotgun (WGS) entry which is preliminary data.</text>
</comment>
<feature type="compositionally biased region" description="Low complexity" evidence="1">
    <location>
        <begin position="63"/>
        <end position="95"/>
    </location>
</feature>
<evidence type="ECO:0000313" key="2">
    <source>
        <dbReference type="EMBL" id="CAJ1946722.1"/>
    </source>
</evidence>
<name>A0AAD2FN08_9STRA</name>
<dbReference type="AlphaFoldDB" id="A0AAD2FN08"/>
<gene>
    <name evidence="2" type="ORF">CYCCA115_LOCUS10805</name>
</gene>
<sequence>MIFTPSSSDSFPLIPATPISSNCGINNNLIIQRPPCEAASIGWSDFAIVENDSFFPKMNAYQTDSSSSDTLDTYMEDSSSTSSQDTDMSLSSTEIRSSASSSASLNQKSVKFSPFLEVRTHSITLGDHPCCTILPVGLDWDYAETENVSLELHEMKKAYRGKARKLSYIERKQLLQEFVDKESLQSTMEQQPMMKKAGSSSRQLKAMA</sequence>
<dbReference type="EMBL" id="CAKOGP040001714">
    <property type="protein sequence ID" value="CAJ1946722.1"/>
    <property type="molecule type" value="Genomic_DNA"/>
</dbReference>
<accession>A0AAD2FN08</accession>
<protein>
    <submittedName>
        <fullName evidence="2">Uncharacterized protein</fullName>
    </submittedName>
</protein>
<feature type="region of interest" description="Disordered" evidence="1">
    <location>
        <begin position="186"/>
        <end position="208"/>
    </location>
</feature>